<sequence length="138" mass="15839">MTAPARLVTLTPSLVMVERERKQRREWWKERESRGEKVRESCKGKKEGEGEAVPSLPCSVVVIVAIGSPERRIEVRERDTKEIEREDGRSSWSPPCSVLPSSSCSSVLWDQVVRKMEKGSWKSKKTEKTEIWSNKPQV</sequence>
<evidence type="ECO:0000313" key="3">
    <source>
        <dbReference type="Proteomes" id="UP001341840"/>
    </source>
</evidence>
<feature type="region of interest" description="Disordered" evidence="1">
    <location>
        <begin position="77"/>
        <end position="96"/>
    </location>
</feature>
<reference evidence="2 3" key="1">
    <citation type="journal article" date="2023" name="Plants (Basel)">
        <title>Bridging the Gap: Combining Genomics and Transcriptomics Approaches to Understand Stylosanthes scabra, an Orphan Legume from the Brazilian Caatinga.</title>
        <authorList>
            <person name="Ferreira-Neto J.R.C."/>
            <person name="da Silva M.D."/>
            <person name="Binneck E."/>
            <person name="de Melo N.F."/>
            <person name="da Silva R.H."/>
            <person name="de Melo A.L.T.M."/>
            <person name="Pandolfi V."/>
            <person name="Bustamante F.O."/>
            <person name="Brasileiro-Vidal A.C."/>
            <person name="Benko-Iseppon A.M."/>
        </authorList>
    </citation>
    <scope>NUCLEOTIDE SEQUENCE [LARGE SCALE GENOMIC DNA]</scope>
    <source>
        <tissue evidence="2">Leaves</tissue>
    </source>
</reference>
<feature type="region of interest" description="Disordered" evidence="1">
    <location>
        <begin position="23"/>
        <end position="52"/>
    </location>
</feature>
<organism evidence="2 3">
    <name type="scientific">Stylosanthes scabra</name>
    <dbReference type="NCBI Taxonomy" id="79078"/>
    <lineage>
        <taxon>Eukaryota</taxon>
        <taxon>Viridiplantae</taxon>
        <taxon>Streptophyta</taxon>
        <taxon>Embryophyta</taxon>
        <taxon>Tracheophyta</taxon>
        <taxon>Spermatophyta</taxon>
        <taxon>Magnoliopsida</taxon>
        <taxon>eudicotyledons</taxon>
        <taxon>Gunneridae</taxon>
        <taxon>Pentapetalae</taxon>
        <taxon>rosids</taxon>
        <taxon>fabids</taxon>
        <taxon>Fabales</taxon>
        <taxon>Fabaceae</taxon>
        <taxon>Papilionoideae</taxon>
        <taxon>50 kb inversion clade</taxon>
        <taxon>dalbergioids sensu lato</taxon>
        <taxon>Dalbergieae</taxon>
        <taxon>Pterocarpus clade</taxon>
        <taxon>Stylosanthes</taxon>
    </lineage>
</organism>
<evidence type="ECO:0000256" key="1">
    <source>
        <dbReference type="SAM" id="MobiDB-lite"/>
    </source>
</evidence>
<keyword evidence="3" id="KW-1185">Reference proteome</keyword>
<feature type="compositionally biased region" description="Basic and acidic residues" evidence="1">
    <location>
        <begin position="23"/>
        <end position="49"/>
    </location>
</feature>
<gene>
    <name evidence="2" type="ORF">PIB30_055864</name>
</gene>
<feature type="region of interest" description="Disordered" evidence="1">
    <location>
        <begin position="118"/>
        <end position="138"/>
    </location>
</feature>
<evidence type="ECO:0000313" key="2">
    <source>
        <dbReference type="EMBL" id="MED6148755.1"/>
    </source>
</evidence>
<dbReference type="EMBL" id="JASCZI010091061">
    <property type="protein sequence ID" value="MED6148755.1"/>
    <property type="molecule type" value="Genomic_DNA"/>
</dbReference>
<comment type="caution">
    <text evidence="2">The sequence shown here is derived from an EMBL/GenBank/DDBJ whole genome shotgun (WGS) entry which is preliminary data.</text>
</comment>
<accession>A0ABU6TJ11</accession>
<protein>
    <submittedName>
        <fullName evidence="2">Uncharacterized protein</fullName>
    </submittedName>
</protein>
<dbReference type="Proteomes" id="UP001341840">
    <property type="component" value="Unassembled WGS sequence"/>
</dbReference>
<name>A0ABU6TJ11_9FABA</name>
<feature type="compositionally biased region" description="Basic and acidic residues" evidence="1">
    <location>
        <begin position="77"/>
        <end position="89"/>
    </location>
</feature>
<proteinExistence type="predicted"/>
<feature type="compositionally biased region" description="Basic and acidic residues" evidence="1">
    <location>
        <begin position="118"/>
        <end position="130"/>
    </location>
</feature>